<dbReference type="InterPro" id="IPR054156">
    <property type="entry name" value="YxaF_TetR_C"/>
</dbReference>
<dbReference type="STRING" id="1415166.NONO_c07750"/>
<protein>
    <submittedName>
        <fullName evidence="6">Putative transcriptional regulator, TetR family</fullName>
    </submittedName>
</protein>
<dbReference type="AlphaFoldDB" id="W5T9B2"/>
<evidence type="ECO:0000256" key="1">
    <source>
        <dbReference type="ARBA" id="ARBA00023015"/>
    </source>
</evidence>
<keyword evidence="1" id="KW-0805">Transcription regulation</keyword>
<dbReference type="InterPro" id="IPR009057">
    <property type="entry name" value="Homeodomain-like_sf"/>
</dbReference>
<dbReference type="PATRIC" id="fig|1415166.3.peg.785"/>
<keyword evidence="3" id="KW-0804">Transcription</keyword>
<evidence type="ECO:0000313" key="7">
    <source>
        <dbReference type="Proteomes" id="UP000019150"/>
    </source>
</evidence>
<sequence>MIAAAQDSLERNGYFGTGLNPVLAASGTPKGSLYFHFPGGKDELVVAAIEDARGLIDTMVDAIGDKAPAEVVAALIGLLGERLETSGWQCGCPVATVALEVAGTNDAVQQACSNTYTVWTSALRTRLEAAGRADAERLAVSALALIEGALLLARAHRSREPLVQAARTIADLLG</sequence>
<dbReference type="KEGG" id="nno:NONO_c07750"/>
<keyword evidence="7" id="KW-1185">Reference proteome</keyword>
<dbReference type="GO" id="GO:0003677">
    <property type="term" value="F:DNA binding"/>
    <property type="evidence" value="ECO:0007669"/>
    <property type="project" value="UniProtKB-KW"/>
</dbReference>
<dbReference type="EMBL" id="CP006850">
    <property type="protein sequence ID" value="AHH15583.1"/>
    <property type="molecule type" value="Genomic_DNA"/>
</dbReference>
<dbReference type="Gene3D" id="1.10.357.10">
    <property type="entry name" value="Tetracycline Repressor, domain 2"/>
    <property type="match status" value="1"/>
</dbReference>
<evidence type="ECO:0000256" key="2">
    <source>
        <dbReference type="ARBA" id="ARBA00023125"/>
    </source>
</evidence>
<accession>W5T9B2</accession>
<dbReference type="PANTHER" id="PTHR47506">
    <property type="entry name" value="TRANSCRIPTIONAL REGULATORY PROTEIN"/>
    <property type="match status" value="1"/>
</dbReference>
<dbReference type="eggNOG" id="COG1309">
    <property type="taxonomic scope" value="Bacteria"/>
</dbReference>
<dbReference type="Proteomes" id="UP000019150">
    <property type="component" value="Chromosome"/>
</dbReference>
<feature type="domain" description="HTH tetR-type" evidence="4">
    <location>
        <begin position="2"/>
        <end position="48"/>
    </location>
</feature>
<dbReference type="SUPFAM" id="SSF46689">
    <property type="entry name" value="Homeodomain-like"/>
    <property type="match status" value="1"/>
</dbReference>
<evidence type="ECO:0000259" key="4">
    <source>
        <dbReference type="Pfam" id="PF00440"/>
    </source>
</evidence>
<dbReference type="Pfam" id="PF21993">
    <property type="entry name" value="TetR_C_13_2"/>
    <property type="match status" value="1"/>
</dbReference>
<dbReference type="PANTHER" id="PTHR47506:SF3">
    <property type="entry name" value="HTH-TYPE TRANSCRIPTIONAL REGULATOR LMRA"/>
    <property type="match status" value="1"/>
</dbReference>
<organism evidence="6 7">
    <name type="scientific">Nocardia nova SH22a</name>
    <dbReference type="NCBI Taxonomy" id="1415166"/>
    <lineage>
        <taxon>Bacteria</taxon>
        <taxon>Bacillati</taxon>
        <taxon>Actinomycetota</taxon>
        <taxon>Actinomycetes</taxon>
        <taxon>Mycobacteriales</taxon>
        <taxon>Nocardiaceae</taxon>
        <taxon>Nocardia</taxon>
    </lineage>
</organism>
<gene>
    <name evidence="6" type="ORF">NONO_c07750</name>
</gene>
<feature type="domain" description="Transcriptional regulator LmrA/YxaF-like C-terminal" evidence="5">
    <location>
        <begin position="68"/>
        <end position="167"/>
    </location>
</feature>
<evidence type="ECO:0000313" key="6">
    <source>
        <dbReference type="EMBL" id="AHH15583.1"/>
    </source>
</evidence>
<evidence type="ECO:0000256" key="3">
    <source>
        <dbReference type="ARBA" id="ARBA00023163"/>
    </source>
</evidence>
<dbReference type="InterPro" id="IPR036271">
    <property type="entry name" value="Tet_transcr_reg_TetR-rel_C_sf"/>
</dbReference>
<evidence type="ECO:0000259" key="5">
    <source>
        <dbReference type="Pfam" id="PF21993"/>
    </source>
</evidence>
<dbReference type="Pfam" id="PF00440">
    <property type="entry name" value="TetR_N"/>
    <property type="match status" value="1"/>
</dbReference>
<dbReference type="InterPro" id="IPR001647">
    <property type="entry name" value="HTH_TetR"/>
</dbReference>
<reference evidence="6 7" key="1">
    <citation type="journal article" date="2014" name="Appl. Environ. Microbiol.">
        <title>Insights into the Microbial Degradation of Rubber and Gutta-Percha by Analysis of the Complete Genome of Nocardia nova SH22a.</title>
        <authorList>
            <person name="Luo Q."/>
            <person name="Hiessl S."/>
            <person name="Poehlein A."/>
            <person name="Daniel R."/>
            <person name="Steinbuchel A."/>
        </authorList>
    </citation>
    <scope>NUCLEOTIDE SEQUENCE [LARGE SCALE GENOMIC DNA]</scope>
    <source>
        <strain evidence="6">SH22a</strain>
    </source>
</reference>
<proteinExistence type="predicted"/>
<keyword evidence="2" id="KW-0238">DNA-binding</keyword>
<dbReference type="SUPFAM" id="SSF48498">
    <property type="entry name" value="Tetracyclin repressor-like, C-terminal domain"/>
    <property type="match status" value="1"/>
</dbReference>
<dbReference type="HOGENOM" id="CLU_069356_28_1_11"/>
<name>W5T9B2_9NOCA</name>